<comment type="caution">
    <text evidence="5">The sequence shown here is derived from an EMBL/GenBank/DDBJ whole genome shotgun (WGS) entry which is preliminary data.</text>
</comment>
<feature type="binding site" evidence="3">
    <location>
        <position position="94"/>
    </location>
    <ligand>
        <name>Mn(2+)</name>
        <dbReference type="ChEBI" id="CHEBI:29035"/>
        <label>2</label>
    </ligand>
</feature>
<evidence type="ECO:0000256" key="2">
    <source>
        <dbReference type="ARBA" id="ARBA00022801"/>
    </source>
</evidence>
<evidence type="ECO:0000256" key="3">
    <source>
        <dbReference type="PIRSR" id="PIRSR005962-1"/>
    </source>
</evidence>
<dbReference type="InterPro" id="IPR017439">
    <property type="entry name" value="Amidohydrolase"/>
</dbReference>
<organism evidence="5 6">
    <name type="scientific">Coccomyxa subellipsoidea (strain C-169)</name>
    <name type="common">Green microalga</name>
    <dbReference type="NCBI Taxonomy" id="574566"/>
    <lineage>
        <taxon>Eukaryota</taxon>
        <taxon>Viridiplantae</taxon>
        <taxon>Chlorophyta</taxon>
        <taxon>core chlorophytes</taxon>
        <taxon>Trebouxiophyceae</taxon>
        <taxon>Trebouxiophyceae incertae sedis</taxon>
        <taxon>Coccomyxaceae</taxon>
        <taxon>Coccomyxa</taxon>
        <taxon>Coccomyxa subellipsoidea</taxon>
    </lineage>
</organism>
<dbReference type="GO" id="GO:0009850">
    <property type="term" value="P:auxin metabolic process"/>
    <property type="evidence" value="ECO:0007669"/>
    <property type="project" value="TreeGrafter"/>
</dbReference>
<dbReference type="PIRSF" id="PIRSF005962">
    <property type="entry name" value="Pept_M20D_amidohydro"/>
    <property type="match status" value="1"/>
</dbReference>
<dbReference type="PANTHER" id="PTHR11014">
    <property type="entry name" value="PEPTIDASE M20 FAMILY MEMBER"/>
    <property type="match status" value="1"/>
</dbReference>
<keyword evidence="6" id="KW-1185">Reference proteome</keyword>
<dbReference type="Gene3D" id="3.30.70.360">
    <property type="match status" value="1"/>
</dbReference>
<keyword evidence="2" id="KW-0378">Hydrolase</keyword>
<comment type="cofactor">
    <cofactor evidence="3">
        <name>Mn(2+)</name>
        <dbReference type="ChEBI" id="CHEBI:29035"/>
    </cofactor>
    <text evidence="3">The Mn(2+) ion enhances activity.</text>
</comment>
<protein>
    <submittedName>
        <fullName evidence="5">Amidohydrolase</fullName>
    </submittedName>
</protein>
<dbReference type="GO" id="GO:0046872">
    <property type="term" value="F:metal ion binding"/>
    <property type="evidence" value="ECO:0007669"/>
    <property type="project" value="UniProtKB-KW"/>
</dbReference>
<dbReference type="Proteomes" id="UP000007264">
    <property type="component" value="Unassembled WGS sequence"/>
</dbReference>
<dbReference type="eggNOG" id="ENOG502QQEM">
    <property type="taxonomic scope" value="Eukaryota"/>
</dbReference>
<dbReference type="AlphaFoldDB" id="I0ZAT0"/>
<dbReference type="Pfam" id="PF01546">
    <property type="entry name" value="Peptidase_M20"/>
    <property type="match status" value="1"/>
</dbReference>
<feature type="binding site" evidence="3">
    <location>
        <position position="92"/>
    </location>
    <ligand>
        <name>Mn(2+)</name>
        <dbReference type="ChEBI" id="CHEBI:29035"/>
        <label>2</label>
    </ligand>
</feature>
<dbReference type="FunFam" id="3.30.70.360:FF:000001">
    <property type="entry name" value="N-acetyldiaminopimelate deacetylase"/>
    <property type="match status" value="1"/>
</dbReference>
<dbReference type="SUPFAM" id="SSF53187">
    <property type="entry name" value="Zn-dependent exopeptidases"/>
    <property type="match status" value="1"/>
</dbReference>
<dbReference type="InterPro" id="IPR036264">
    <property type="entry name" value="Bact_exopeptidase_dim_dom"/>
</dbReference>
<dbReference type="GO" id="GO:0005783">
    <property type="term" value="C:endoplasmic reticulum"/>
    <property type="evidence" value="ECO:0007669"/>
    <property type="project" value="TreeGrafter"/>
</dbReference>
<keyword evidence="3" id="KW-0464">Manganese</keyword>
<name>I0ZAT0_COCSC</name>
<dbReference type="InterPro" id="IPR011650">
    <property type="entry name" value="Peptidase_M20_dimer"/>
</dbReference>
<evidence type="ECO:0000313" key="5">
    <source>
        <dbReference type="EMBL" id="EIE27749.1"/>
    </source>
</evidence>
<evidence type="ECO:0000256" key="1">
    <source>
        <dbReference type="ARBA" id="ARBA00006153"/>
    </source>
</evidence>
<feature type="binding site" evidence="3">
    <location>
        <position position="128"/>
    </location>
    <ligand>
        <name>Mn(2+)</name>
        <dbReference type="ChEBI" id="CHEBI:29035"/>
        <label>2</label>
    </ligand>
</feature>
<feature type="binding site" evidence="3">
    <location>
        <position position="152"/>
    </location>
    <ligand>
        <name>Mn(2+)</name>
        <dbReference type="ChEBI" id="CHEBI:29035"/>
        <label>2</label>
    </ligand>
</feature>
<accession>I0ZAT0</accession>
<dbReference type="KEGG" id="csl:COCSUDRAFT_34963"/>
<dbReference type="Gene3D" id="3.40.630.10">
    <property type="entry name" value="Zn peptidases"/>
    <property type="match status" value="1"/>
</dbReference>
<keyword evidence="3" id="KW-0479">Metal-binding</keyword>
<reference evidence="5 6" key="1">
    <citation type="journal article" date="2012" name="Genome Biol.">
        <title>The genome of the polar eukaryotic microalga coccomyxa subellipsoidea reveals traits of cold adaptation.</title>
        <authorList>
            <person name="Blanc G."/>
            <person name="Agarkova I."/>
            <person name="Grimwood J."/>
            <person name="Kuo A."/>
            <person name="Brueggeman A."/>
            <person name="Dunigan D."/>
            <person name="Gurnon J."/>
            <person name="Ladunga I."/>
            <person name="Lindquist E."/>
            <person name="Lucas S."/>
            <person name="Pangilinan J."/>
            <person name="Proschold T."/>
            <person name="Salamov A."/>
            <person name="Schmutz J."/>
            <person name="Weeks D."/>
            <person name="Yamada T."/>
            <person name="Claverie J.M."/>
            <person name="Grigoriev I."/>
            <person name="Van Etten J."/>
            <person name="Lomsadze A."/>
            <person name="Borodovsky M."/>
        </authorList>
    </citation>
    <scope>NUCLEOTIDE SEQUENCE [LARGE SCALE GENOMIC DNA]</scope>
    <source>
        <strain evidence="5 6">C-169</strain>
    </source>
</reference>
<dbReference type="RefSeq" id="XP_005652293.1">
    <property type="nucleotide sequence ID" value="XM_005652236.1"/>
</dbReference>
<dbReference type="InterPro" id="IPR002933">
    <property type="entry name" value="Peptidase_M20"/>
</dbReference>
<proteinExistence type="inferred from homology"/>
<dbReference type="Pfam" id="PF07687">
    <property type="entry name" value="M20_dimer"/>
    <property type="match status" value="1"/>
</dbReference>
<feature type="domain" description="Peptidase M20 dimerisation" evidence="4">
    <location>
        <begin position="177"/>
        <end position="269"/>
    </location>
</feature>
<dbReference type="PANTHER" id="PTHR11014:SF63">
    <property type="entry name" value="METALLOPEPTIDASE, PUTATIVE (AFU_ORTHOLOGUE AFUA_6G09600)-RELATED"/>
    <property type="match status" value="1"/>
</dbReference>
<comment type="similarity">
    <text evidence="1">Belongs to the peptidase M20 family.</text>
</comment>
<evidence type="ECO:0000259" key="4">
    <source>
        <dbReference type="Pfam" id="PF07687"/>
    </source>
</evidence>
<sequence length="393" mass="41540">MQFGRHLHTIPELMYDLPKTGAYIRLQLDKLGISYKYPVADSGILATIGHGDPKFALRADMDALPIQAQPSNLPSFLDPLKSITHDGKMHACGHDTHMTMLLGAAALLKAREGDLGGTVLLLFQPAEEGGAGGKKFVEEGALEGVSGIHGIHVWPDLPAGVVASRDGTLMAAADRFFVNITGRGGHAALPHLTADPVVAAAAIVTSLQPLVSRETSPTDAAVVSVSRFNTGEGASNVIPDSVSMAGTLRALTTSHFVHMRKRVTKVIEGTAELHGCTASVRWSEQAYGPTVNAPELVSLLEGVAGQLVGSDRWHRLPEPTMAAEDFSFLADAVPGVFTFLGIRNETAGSVHGLHTAQFQMDEAQMPLGAALHASVALNFLSKHGRGKPGREEL</sequence>
<dbReference type="EMBL" id="AGSI01000001">
    <property type="protein sequence ID" value="EIE27749.1"/>
    <property type="molecule type" value="Genomic_DNA"/>
</dbReference>
<dbReference type="OrthoDB" id="6119954at2759"/>
<dbReference type="NCBIfam" id="TIGR01891">
    <property type="entry name" value="amidohydrolases"/>
    <property type="match status" value="1"/>
</dbReference>
<gene>
    <name evidence="5" type="ORF">COCSUDRAFT_34963</name>
</gene>
<dbReference type="GeneID" id="17045869"/>
<feature type="binding site" evidence="3">
    <location>
        <position position="354"/>
    </location>
    <ligand>
        <name>Mn(2+)</name>
        <dbReference type="ChEBI" id="CHEBI:29035"/>
        <label>2</label>
    </ligand>
</feature>
<evidence type="ECO:0000313" key="6">
    <source>
        <dbReference type="Proteomes" id="UP000007264"/>
    </source>
</evidence>
<dbReference type="SUPFAM" id="SSF55031">
    <property type="entry name" value="Bacterial exopeptidase dimerisation domain"/>
    <property type="match status" value="1"/>
</dbReference>
<dbReference type="GO" id="GO:0010179">
    <property type="term" value="F:IAA-Ala conjugate hydrolase activity"/>
    <property type="evidence" value="ECO:0007669"/>
    <property type="project" value="TreeGrafter"/>
</dbReference>